<evidence type="ECO:0000313" key="2">
    <source>
        <dbReference type="Proteomes" id="UP000070444"/>
    </source>
</evidence>
<name>A0A137NYX5_CONC2</name>
<dbReference type="Proteomes" id="UP000070444">
    <property type="component" value="Unassembled WGS sequence"/>
</dbReference>
<evidence type="ECO:0000313" key="1">
    <source>
        <dbReference type="EMBL" id="KXN68033.1"/>
    </source>
</evidence>
<dbReference type="GO" id="GO:0002100">
    <property type="term" value="P:tRNA wobble adenosine to inosine editing"/>
    <property type="evidence" value="ECO:0007669"/>
    <property type="project" value="InterPro"/>
</dbReference>
<accession>A0A137NYX5</accession>
<dbReference type="Gene3D" id="3.40.140.10">
    <property type="entry name" value="Cytidine Deaminase, domain 2"/>
    <property type="match status" value="1"/>
</dbReference>
<organism evidence="1 2">
    <name type="scientific">Conidiobolus coronatus (strain ATCC 28846 / CBS 209.66 / NRRL 28638)</name>
    <name type="common">Delacroixia coronata</name>
    <dbReference type="NCBI Taxonomy" id="796925"/>
    <lineage>
        <taxon>Eukaryota</taxon>
        <taxon>Fungi</taxon>
        <taxon>Fungi incertae sedis</taxon>
        <taxon>Zoopagomycota</taxon>
        <taxon>Entomophthoromycotina</taxon>
        <taxon>Entomophthoromycetes</taxon>
        <taxon>Entomophthorales</taxon>
        <taxon>Ancylistaceae</taxon>
        <taxon>Conidiobolus</taxon>
    </lineage>
</organism>
<dbReference type="STRING" id="796925.A0A137NYX5"/>
<keyword evidence="2" id="KW-1185">Reference proteome</keyword>
<dbReference type="EMBL" id="KQ964599">
    <property type="protein sequence ID" value="KXN68033.1"/>
    <property type="molecule type" value="Genomic_DNA"/>
</dbReference>
<dbReference type="SUPFAM" id="SSF53927">
    <property type="entry name" value="Cytidine deaminase-like"/>
    <property type="match status" value="1"/>
</dbReference>
<proteinExistence type="predicted"/>
<dbReference type="GO" id="GO:0008251">
    <property type="term" value="F:tRNA-specific adenosine deaminase activity"/>
    <property type="evidence" value="ECO:0007669"/>
    <property type="project" value="InterPro"/>
</dbReference>
<sequence length="337" mass="39057">MQLENIKYNEILSFNETRSVESVEFYALDLKPQDSNKILKQYVSKLPQLKDYLFLKRFKRVDIQSDSDTSKDFVHTFTNCTENDNLRILFDNNNIKLTILLSPVSEVSLEELEIIYKASGTELELEFSPYIVNVPKYQPLTRDQFNQCKDIWPVNFKEIKIGKEPLTATEKANLTIIINKLINNNDQDGVSNNLNSVIITDLTKKSEDNDSILIECLHSKPKTPVDHAIMKSIEVVAQKERSKRAIHIDNILKRKAIDNDDITTDNDEGFEKGYLCKDLDVITLQEPCAMCSMALVHSRIRKLFYINTHKSGCIESNYRMHQLNDLNHKFRSYRVDL</sequence>
<reference evidence="1 2" key="1">
    <citation type="journal article" date="2015" name="Genome Biol. Evol.">
        <title>Phylogenomic analyses indicate that early fungi evolved digesting cell walls of algal ancestors of land plants.</title>
        <authorList>
            <person name="Chang Y."/>
            <person name="Wang S."/>
            <person name="Sekimoto S."/>
            <person name="Aerts A.L."/>
            <person name="Choi C."/>
            <person name="Clum A."/>
            <person name="LaButti K.M."/>
            <person name="Lindquist E.A."/>
            <person name="Yee Ngan C."/>
            <person name="Ohm R.A."/>
            <person name="Salamov A.A."/>
            <person name="Grigoriev I.V."/>
            <person name="Spatafora J.W."/>
            <person name="Berbee M.L."/>
        </authorList>
    </citation>
    <scope>NUCLEOTIDE SEQUENCE [LARGE SCALE GENOMIC DNA]</scope>
    <source>
        <strain evidence="1 2">NRRL 28638</strain>
    </source>
</reference>
<protein>
    <submittedName>
        <fullName evidence="1">Uncharacterized protein</fullName>
    </submittedName>
</protein>
<dbReference type="InterPro" id="IPR016193">
    <property type="entry name" value="Cytidine_deaminase-like"/>
</dbReference>
<dbReference type="OrthoDB" id="3180714at2759"/>
<gene>
    <name evidence="1" type="ORF">CONCODRAFT_86678</name>
</gene>
<dbReference type="AlphaFoldDB" id="A0A137NYX5"/>
<dbReference type="OMA" id="QHWPTSF"/>